<name>A0A2A3E351_APICC</name>
<proteinExistence type="predicted"/>
<organism evidence="1 2">
    <name type="scientific">Apis cerana cerana</name>
    <name type="common">Oriental honeybee</name>
    <dbReference type="NCBI Taxonomy" id="94128"/>
    <lineage>
        <taxon>Eukaryota</taxon>
        <taxon>Metazoa</taxon>
        <taxon>Ecdysozoa</taxon>
        <taxon>Arthropoda</taxon>
        <taxon>Hexapoda</taxon>
        <taxon>Insecta</taxon>
        <taxon>Pterygota</taxon>
        <taxon>Neoptera</taxon>
        <taxon>Endopterygota</taxon>
        <taxon>Hymenoptera</taxon>
        <taxon>Apocrita</taxon>
        <taxon>Aculeata</taxon>
        <taxon>Apoidea</taxon>
        <taxon>Anthophila</taxon>
        <taxon>Apidae</taxon>
        <taxon>Apis</taxon>
    </lineage>
</organism>
<evidence type="ECO:0000313" key="1">
    <source>
        <dbReference type="EMBL" id="PBC26135.1"/>
    </source>
</evidence>
<reference evidence="1 2" key="1">
    <citation type="submission" date="2014-07" db="EMBL/GenBank/DDBJ databases">
        <title>Genomic and transcriptomic analysis on Apis cerana provide comprehensive insights into honey bee biology.</title>
        <authorList>
            <person name="Diao Q."/>
            <person name="Sun L."/>
            <person name="Zheng H."/>
            <person name="Zheng H."/>
            <person name="Xu S."/>
            <person name="Wang S."/>
            <person name="Zeng Z."/>
            <person name="Hu F."/>
            <person name="Su S."/>
            <person name="Wu J."/>
        </authorList>
    </citation>
    <scope>NUCLEOTIDE SEQUENCE [LARGE SCALE GENOMIC DNA]</scope>
    <source>
        <tissue evidence="1">Pupae without intestine</tissue>
    </source>
</reference>
<dbReference type="AlphaFoldDB" id="A0A2A3E351"/>
<keyword evidence="2" id="KW-1185">Reference proteome</keyword>
<accession>A0A2A3E351</accession>
<dbReference type="EMBL" id="KZ288406">
    <property type="protein sequence ID" value="PBC26135.1"/>
    <property type="molecule type" value="Genomic_DNA"/>
</dbReference>
<dbReference type="Proteomes" id="UP000242457">
    <property type="component" value="Unassembled WGS sequence"/>
</dbReference>
<protein>
    <submittedName>
        <fullName evidence="1">Uncharacterized protein</fullName>
    </submittedName>
</protein>
<evidence type="ECO:0000313" key="2">
    <source>
        <dbReference type="Proteomes" id="UP000242457"/>
    </source>
</evidence>
<gene>
    <name evidence="1" type="ORF">APICC_04800</name>
</gene>
<sequence length="116" mass="13296">MAFTTRQLELDALENGSHMVLSKKTPNRPDHGYRSMNDMRKYMKYLGLHLVGVLTFRLSGSSIREDSDRSLPNIETKRKEYLPSLHMHNIILYGALGVDGRPCLCAREGQLENFSR</sequence>